<dbReference type="Gene3D" id="2.40.160.20">
    <property type="match status" value="1"/>
</dbReference>
<keyword evidence="6" id="KW-1185">Reference proteome</keyword>
<reference evidence="4 6" key="1">
    <citation type="journal article" date="2015" name="BMC Genomics">
        <title>Genome mining reveals unlocked bioactive potential of marine Gram-negative bacteria.</title>
        <authorList>
            <person name="Machado H."/>
            <person name="Sonnenschein E.C."/>
            <person name="Melchiorsen J."/>
            <person name="Gram L."/>
        </authorList>
    </citation>
    <scope>NUCLEOTIDE SEQUENCE [LARGE SCALE GENOMIC DNA]</scope>
    <source>
        <strain evidence="4 6">S3137</strain>
    </source>
</reference>
<dbReference type="eggNOG" id="ENOG50334NA">
    <property type="taxonomic scope" value="Bacteria"/>
</dbReference>
<dbReference type="GeneID" id="58227817"/>
<evidence type="ECO:0000259" key="3">
    <source>
        <dbReference type="Pfam" id="PF13505"/>
    </source>
</evidence>
<dbReference type="EMBL" id="PNCG01000005">
    <property type="protein sequence ID" value="TMP87735.1"/>
    <property type="molecule type" value="Genomic_DNA"/>
</dbReference>
<feature type="chain" id="PRO_5033221786" evidence="2">
    <location>
        <begin position="20"/>
        <end position="170"/>
    </location>
</feature>
<gene>
    <name evidence="5" type="ORF">CWC05_07755</name>
    <name evidence="4" type="ORF">TW72_04850</name>
</gene>
<evidence type="ECO:0000256" key="1">
    <source>
        <dbReference type="ARBA" id="ARBA00022729"/>
    </source>
</evidence>
<dbReference type="OrthoDB" id="6227398at2"/>
<dbReference type="InterPro" id="IPR011250">
    <property type="entry name" value="OMP/PagP_B-barrel"/>
</dbReference>
<accession>A0A0F4PZ67</accession>
<sequence>MKKQLLCLGLALACNYAHANEYYIGADYLQLSTDFDGNSASPTVNNIKLGAELYNGIFLELQGGVSSSDDDLLGVTTDIDQNYSAFFRFRSPNYDGFSVDLALGYARTEVLFSGKPSVYDGLEEFSGFAWGGRVNYDLPYNFRINADYQQRYNKDDILIDAWGVGLSYVF</sequence>
<reference evidence="5" key="4">
    <citation type="submission" date="2019-09" db="EMBL/GenBank/DDBJ databases">
        <title>Co-occurence of chitin degradation, pigmentation and bioactivity in marine Pseudoalteromonas.</title>
        <authorList>
            <person name="Sonnenschein E.C."/>
            <person name="Bech P.K."/>
        </authorList>
    </citation>
    <scope>NUCLEOTIDE SEQUENCE</scope>
    <source>
        <strain evidence="5">S2897</strain>
    </source>
</reference>
<name>A0A0F4PZ67_9GAMM</name>
<dbReference type="RefSeq" id="WP_045978143.1">
    <property type="nucleotide sequence ID" value="NZ_CP023396.1"/>
</dbReference>
<protein>
    <submittedName>
        <fullName evidence="5">Porin family protein</fullName>
    </submittedName>
</protein>
<feature type="signal peptide" evidence="2">
    <location>
        <begin position="1"/>
        <end position="19"/>
    </location>
</feature>
<evidence type="ECO:0000313" key="6">
    <source>
        <dbReference type="Proteomes" id="UP000033664"/>
    </source>
</evidence>
<dbReference type="AlphaFoldDB" id="A0A0F4PZ67"/>
<feature type="domain" description="Outer membrane protein beta-barrel" evidence="3">
    <location>
        <begin position="5"/>
        <end position="170"/>
    </location>
</feature>
<evidence type="ECO:0000256" key="2">
    <source>
        <dbReference type="SAM" id="SignalP"/>
    </source>
</evidence>
<dbReference type="InterPro" id="IPR027385">
    <property type="entry name" value="Beta-barrel_OMP"/>
</dbReference>
<evidence type="ECO:0000313" key="4">
    <source>
        <dbReference type="EMBL" id="KJZ01171.1"/>
    </source>
</evidence>
<evidence type="ECO:0000313" key="5">
    <source>
        <dbReference type="EMBL" id="TMP87735.1"/>
    </source>
</evidence>
<dbReference type="STRING" id="151081.TW72_04850"/>
<dbReference type="PATRIC" id="fig|151081.8.peg.150"/>
<comment type="caution">
    <text evidence="4">The sequence shown here is derived from an EMBL/GenBank/DDBJ whole genome shotgun (WGS) entry which is preliminary data.</text>
</comment>
<organism evidence="4 6">
    <name type="scientific">Pseudoalteromonas ruthenica</name>
    <dbReference type="NCBI Taxonomy" id="151081"/>
    <lineage>
        <taxon>Bacteria</taxon>
        <taxon>Pseudomonadati</taxon>
        <taxon>Pseudomonadota</taxon>
        <taxon>Gammaproteobacteria</taxon>
        <taxon>Alteromonadales</taxon>
        <taxon>Pseudoalteromonadaceae</taxon>
        <taxon>Pseudoalteromonas</taxon>
    </lineage>
</organism>
<keyword evidence="1 2" id="KW-0732">Signal</keyword>
<dbReference type="Proteomes" id="UP000305874">
    <property type="component" value="Unassembled WGS sequence"/>
</dbReference>
<dbReference type="Proteomes" id="UP000033664">
    <property type="component" value="Unassembled WGS sequence"/>
</dbReference>
<reference evidence="5 7" key="2">
    <citation type="submission" date="2017-12" db="EMBL/GenBank/DDBJ databases">
        <authorList>
            <person name="Paulsen S."/>
            <person name="Gram L.K."/>
        </authorList>
    </citation>
    <scope>NUCLEOTIDE SEQUENCE [LARGE SCALE GENOMIC DNA]</scope>
    <source>
        <strain evidence="5 7">S2897</strain>
    </source>
</reference>
<proteinExistence type="predicted"/>
<dbReference type="Pfam" id="PF13505">
    <property type="entry name" value="OMP_b-brl"/>
    <property type="match status" value="1"/>
</dbReference>
<dbReference type="EMBL" id="JXXZ01000004">
    <property type="protein sequence ID" value="KJZ01171.1"/>
    <property type="molecule type" value="Genomic_DNA"/>
</dbReference>
<evidence type="ECO:0000313" key="7">
    <source>
        <dbReference type="Proteomes" id="UP000305874"/>
    </source>
</evidence>
<reference evidence="7" key="3">
    <citation type="submission" date="2019-06" db="EMBL/GenBank/DDBJ databases">
        <title>Co-occurence of chitin degradation, pigmentation and bioactivity in marine Pseudoalteromonas.</title>
        <authorList>
            <person name="Sonnenschein E.C."/>
            <person name="Bech P.K."/>
        </authorList>
    </citation>
    <scope>NUCLEOTIDE SEQUENCE [LARGE SCALE GENOMIC DNA]</scope>
    <source>
        <strain evidence="7">S2897</strain>
    </source>
</reference>
<dbReference type="SUPFAM" id="SSF56925">
    <property type="entry name" value="OMPA-like"/>
    <property type="match status" value="1"/>
</dbReference>